<feature type="domain" description="Borealin N-terminal" evidence="2">
    <location>
        <begin position="16"/>
        <end position="70"/>
    </location>
</feature>
<dbReference type="Pfam" id="PF10444">
    <property type="entry name" value="Nbl1_Borealin_N"/>
    <property type="match status" value="1"/>
</dbReference>
<gene>
    <name evidence="3" type="ORF">BDU57DRAFT_357199</name>
</gene>
<evidence type="ECO:0000259" key="2">
    <source>
        <dbReference type="Pfam" id="PF10444"/>
    </source>
</evidence>
<feature type="compositionally biased region" description="Polar residues" evidence="1">
    <location>
        <begin position="199"/>
        <end position="211"/>
    </location>
</feature>
<dbReference type="AlphaFoldDB" id="A0A6A5QA43"/>
<feature type="compositionally biased region" description="Low complexity" evidence="1">
    <location>
        <begin position="172"/>
        <end position="189"/>
    </location>
</feature>
<protein>
    <recommendedName>
        <fullName evidence="2">Borealin N-terminal domain-containing protein</fullName>
    </recommendedName>
</protein>
<feature type="region of interest" description="Disordered" evidence="1">
    <location>
        <begin position="101"/>
        <end position="221"/>
    </location>
</feature>
<evidence type="ECO:0000256" key="1">
    <source>
        <dbReference type="SAM" id="MobiDB-lite"/>
    </source>
</evidence>
<evidence type="ECO:0000313" key="4">
    <source>
        <dbReference type="Proteomes" id="UP000800096"/>
    </source>
</evidence>
<feature type="compositionally biased region" description="Basic and acidic residues" evidence="1">
    <location>
        <begin position="146"/>
        <end position="164"/>
    </location>
</feature>
<sequence>MTDLFNTNPFAISHEQREVVIRNMKLELAARVEKLRAMEAAQRASMKARMERRVNRIPATLRNMTLRELLTPPSPEPAEPAYAAPTVAAITKQRTAVSVGAAPAPAPATRKTRAAPTATAITKTAPAAKTTTKTASKPATTRTKKRSSDEMSSEDKENALDVPKKRVRGAQKAPAPTKSTAPTTRTTRAASRHKAAPSQILSPKTNNSTRQKPAKAITRPR</sequence>
<feature type="compositionally biased region" description="Low complexity" evidence="1">
    <location>
        <begin position="101"/>
        <end position="141"/>
    </location>
</feature>
<evidence type="ECO:0000313" key="3">
    <source>
        <dbReference type="EMBL" id="KAF1912239.1"/>
    </source>
</evidence>
<dbReference type="InterPro" id="IPR018851">
    <property type="entry name" value="Borealin_N"/>
</dbReference>
<accession>A0A6A5QA43</accession>
<dbReference type="Proteomes" id="UP000800096">
    <property type="component" value="Unassembled WGS sequence"/>
</dbReference>
<reference evidence="3" key="1">
    <citation type="journal article" date="2020" name="Stud. Mycol.">
        <title>101 Dothideomycetes genomes: a test case for predicting lifestyles and emergence of pathogens.</title>
        <authorList>
            <person name="Haridas S."/>
            <person name="Albert R."/>
            <person name="Binder M."/>
            <person name="Bloem J."/>
            <person name="Labutti K."/>
            <person name="Salamov A."/>
            <person name="Andreopoulos B."/>
            <person name="Baker S."/>
            <person name="Barry K."/>
            <person name="Bills G."/>
            <person name="Bluhm B."/>
            <person name="Cannon C."/>
            <person name="Castanera R."/>
            <person name="Culley D."/>
            <person name="Daum C."/>
            <person name="Ezra D."/>
            <person name="Gonzalez J."/>
            <person name="Henrissat B."/>
            <person name="Kuo A."/>
            <person name="Liang C."/>
            <person name="Lipzen A."/>
            <person name="Lutzoni F."/>
            <person name="Magnuson J."/>
            <person name="Mondo S."/>
            <person name="Nolan M."/>
            <person name="Ohm R."/>
            <person name="Pangilinan J."/>
            <person name="Park H.-J."/>
            <person name="Ramirez L."/>
            <person name="Alfaro M."/>
            <person name="Sun H."/>
            <person name="Tritt A."/>
            <person name="Yoshinaga Y."/>
            <person name="Zwiers L.-H."/>
            <person name="Turgeon B."/>
            <person name="Goodwin S."/>
            <person name="Spatafora J."/>
            <person name="Crous P."/>
            <person name="Grigoriev I."/>
        </authorList>
    </citation>
    <scope>NUCLEOTIDE SEQUENCE</scope>
    <source>
        <strain evidence="3">HMLAC05119</strain>
    </source>
</reference>
<organism evidence="3 4">
    <name type="scientific">Ampelomyces quisqualis</name>
    <name type="common">Powdery mildew agent</name>
    <dbReference type="NCBI Taxonomy" id="50730"/>
    <lineage>
        <taxon>Eukaryota</taxon>
        <taxon>Fungi</taxon>
        <taxon>Dikarya</taxon>
        <taxon>Ascomycota</taxon>
        <taxon>Pezizomycotina</taxon>
        <taxon>Dothideomycetes</taxon>
        <taxon>Pleosporomycetidae</taxon>
        <taxon>Pleosporales</taxon>
        <taxon>Pleosporineae</taxon>
        <taxon>Phaeosphaeriaceae</taxon>
        <taxon>Ampelomyces</taxon>
    </lineage>
</organism>
<keyword evidence="4" id="KW-1185">Reference proteome</keyword>
<name>A0A6A5QA43_AMPQU</name>
<dbReference type="OrthoDB" id="2392550at2759"/>
<dbReference type="EMBL" id="ML979140">
    <property type="protein sequence ID" value="KAF1912239.1"/>
    <property type="molecule type" value="Genomic_DNA"/>
</dbReference>
<proteinExistence type="predicted"/>